<evidence type="ECO:0000256" key="3">
    <source>
        <dbReference type="ARBA" id="ARBA00022692"/>
    </source>
</evidence>
<dbReference type="GO" id="GO:0008324">
    <property type="term" value="F:monoatomic cation transmembrane transporter activity"/>
    <property type="evidence" value="ECO:0007669"/>
    <property type="project" value="InterPro"/>
</dbReference>
<dbReference type="Pfam" id="PF01899">
    <property type="entry name" value="MNHE"/>
    <property type="match status" value="1"/>
</dbReference>
<reference evidence="6" key="1">
    <citation type="submission" date="2018-05" db="EMBL/GenBank/DDBJ databases">
        <authorList>
            <person name="Lanie J.A."/>
            <person name="Ng W.-L."/>
            <person name="Kazmierczak K.M."/>
            <person name="Andrzejewski T.M."/>
            <person name="Davidsen T.M."/>
            <person name="Wayne K.J."/>
            <person name="Tettelin H."/>
            <person name="Glass J.I."/>
            <person name="Rusch D."/>
            <person name="Podicherti R."/>
            <person name="Tsui H.-C.T."/>
            <person name="Winkler M.E."/>
        </authorList>
    </citation>
    <scope>NUCLEOTIDE SEQUENCE</scope>
</reference>
<keyword evidence="4" id="KW-1133">Transmembrane helix</keyword>
<keyword evidence="5" id="KW-0472">Membrane</keyword>
<dbReference type="PANTHER" id="PTHR34584">
    <property type="entry name" value="NA(+)/H(+) ANTIPORTER SUBUNIT E1"/>
    <property type="match status" value="1"/>
</dbReference>
<evidence type="ECO:0000256" key="1">
    <source>
        <dbReference type="ARBA" id="ARBA00004651"/>
    </source>
</evidence>
<evidence type="ECO:0000256" key="2">
    <source>
        <dbReference type="ARBA" id="ARBA00022475"/>
    </source>
</evidence>
<dbReference type="PIRSF" id="PIRSF019239">
    <property type="entry name" value="MrpE"/>
    <property type="match status" value="1"/>
</dbReference>
<protein>
    <recommendedName>
        <fullName evidence="7">Cation transporter</fullName>
    </recommendedName>
</protein>
<sequence length="159" mass="17611">MARIVGLWVILFATWLLLSGHWDSALLVGFGVGSCALTVYIANRMDVADHEGVSIYWVGRFLLYLPWLLKEILVANINVAKVILSPKLPISPIMVVFGSTQKTDLGRVLYANSITLTPGTITTGVEGDQLEIHALTWKDVDGREEDEMDQRVSIVERVS</sequence>
<dbReference type="AlphaFoldDB" id="A0A381QB15"/>
<evidence type="ECO:0000256" key="5">
    <source>
        <dbReference type="ARBA" id="ARBA00023136"/>
    </source>
</evidence>
<dbReference type="PROSITE" id="PS51257">
    <property type="entry name" value="PROKAR_LIPOPROTEIN"/>
    <property type="match status" value="1"/>
</dbReference>
<dbReference type="EMBL" id="UINC01001225">
    <property type="protein sequence ID" value="SUZ74853.1"/>
    <property type="molecule type" value="Genomic_DNA"/>
</dbReference>
<evidence type="ECO:0000313" key="6">
    <source>
        <dbReference type="EMBL" id="SUZ74853.1"/>
    </source>
</evidence>
<proteinExistence type="predicted"/>
<dbReference type="GO" id="GO:0005886">
    <property type="term" value="C:plasma membrane"/>
    <property type="evidence" value="ECO:0007669"/>
    <property type="project" value="UniProtKB-SubCell"/>
</dbReference>
<organism evidence="6">
    <name type="scientific">marine metagenome</name>
    <dbReference type="NCBI Taxonomy" id="408172"/>
    <lineage>
        <taxon>unclassified sequences</taxon>
        <taxon>metagenomes</taxon>
        <taxon>ecological metagenomes</taxon>
    </lineage>
</organism>
<gene>
    <name evidence="6" type="ORF">METZ01_LOCUS27707</name>
</gene>
<keyword evidence="2" id="KW-1003">Cell membrane</keyword>
<evidence type="ECO:0000256" key="4">
    <source>
        <dbReference type="ARBA" id="ARBA00022989"/>
    </source>
</evidence>
<comment type="subcellular location">
    <subcellularLocation>
        <location evidence="1">Cell membrane</location>
        <topology evidence="1">Multi-pass membrane protein</topology>
    </subcellularLocation>
</comment>
<keyword evidence="3" id="KW-0812">Transmembrane</keyword>
<dbReference type="InterPro" id="IPR002758">
    <property type="entry name" value="Cation_antiport_E"/>
</dbReference>
<name>A0A381QB15_9ZZZZ</name>
<accession>A0A381QB15</accession>
<evidence type="ECO:0008006" key="7">
    <source>
        <dbReference type="Google" id="ProtNLM"/>
    </source>
</evidence>
<dbReference type="PANTHER" id="PTHR34584:SF1">
    <property type="entry name" value="NA(+)_H(+) ANTIPORTER SUBUNIT E1"/>
    <property type="match status" value="1"/>
</dbReference>